<feature type="compositionally biased region" description="Low complexity" evidence="1">
    <location>
        <begin position="56"/>
        <end position="66"/>
    </location>
</feature>
<comment type="caution">
    <text evidence="2">The sequence shown here is derived from an EMBL/GenBank/DDBJ whole genome shotgun (WGS) entry which is preliminary data.</text>
</comment>
<feature type="compositionally biased region" description="Low complexity" evidence="1">
    <location>
        <begin position="267"/>
        <end position="278"/>
    </location>
</feature>
<reference evidence="2 3" key="1">
    <citation type="submission" date="2023-01" db="EMBL/GenBank/DDBJ databases">
        <title>Analysis of 21 Apiospora genomes using comparative genomics revels a genus with tremendous synthesis potential of carbohydrate active enzymes and secondary metabolites.</title>
        <authorList>
            <person name="Sorensen T."/>
        </authorList>
    </citation>
    <scope>NUCLEOTIDE SEQUENCE [LARGE SCALE GENOMIC DNA]</scope>
    <source>
        <strain evidence="2 3">CBS 83171</strain>
    </source>
</reference>
<keyword evidence="3" id="KW-1185">Reference proteome</keyword>
<organism evidence="2 3">
    <name type="scientific">Apiospora saccharicola</name>
    <dbReference type="NCBI Taxonomy" id="335842"/>
    <lineage>
        <taxon>Eukaryota</taxon>
        <taxon>Fungi</taxon>
        <taxon>Dikarya</taxon>
        <taxon>Ascomycota</taxon>
        <taxon>Pezizomycotina</taxon>
        <taxon>Sordariomycetes</taxon>
        <taxon>Xylariomycetidae</taxon>
        <taxon>Amphisphaeriales</taxon>
        <taxon>Apiosporaceae</taxon>
        <taxon>Apiospora</taxon>
    </lineage>
</organism>
<evidence type="ECO:0000313" key="2">
    <source>
        <dbReference type="EMBL" id="KAK8078197.1"/>
    </source>
</evidence>
<protein>
    <submittedName>
        <fullName evidence="2">Uncharacterized protein</fullName>
    </submittedName>
</protein>
<feature type="compositionally biased region" description="Acidic residues" evidence="1">
    <location>
        <begin position="215"/>
        <end position="228"/>
    </location>
</feature>
<name>A0ABR1W3Z6_9PEZI</name>
<feature type="region of interest" description="Disordered" evidence="1">
    <location>
        <begin position="96"/>
        <end position="278"/>
    </location>
</feature>
<accession>A0ABR1W3Z6</accession>
<dbReference type="Proteomes" id="UP001446871">
    <property type="component" value="Unassembled WGS sequence"/>
</dbReference>
<evidence type="ECO:0000313" key="3">
    <source>
        <dbReference type="Proteomes" id="UP001446871"/>
    </source>
</evidence>
<feature type="compositionally biased region" description="Basic and acidic residues" evidence="1">
    <location>
        <begin position="130"/>
        <end position="143"/>
    </location>
</feature>
<gene>
    <name evidence="2" type="ORF">PG996_004367</name>
</gene>
<dbReference type="EMBL" id="JAQQWM010000002">
    <property type="protein sequence ID" value="KAK8078197.1"/>
    <property type="molecule type" value="Genomic_DNA"/>
</dbReference>
<evidence type="ECO:0000256" key="1">
    <source>
        <dbReference type="SAM" id="MobiDB-lite"/>
    </source>
</evidence>
<sequence length="278" mass="29182">MAGPTTTKKGANPAPEYQSTFNSIELLQASVMRKALLSASDSHSKVRAAQQQQPITTTVKTSAKPTSAAKTAALLAQAKAEEADLDRLAMDDDNAGVGLHGLGTGKTAEQLNRMREDRKLATRIMGKKRRAEEARGQRMRGEEPSSDDEPGRSGVGRAKKRVRTAPAAVVVEKTTGANGGDDMDTDMKDEGEAAAAAAATEKTRKTPGESSGEDKEADGDDHENETEETGAATPGGDQQKAIDGSNPDAEAQSKKKRKKKNKKKTKGAAAATAPPSDD</sequence>
<feature type="compositionally biased region" description="Basic residues" evidence="1">
    <location>
        <begin position="254"/>
        <end position="266"/>
    </location>
</feature>
<feature type="region of interest" description="Disordered" evidence="1">
    <location>
        <begin position="41"/>
        <end position="66"/>
    </location>
</feature>
<proteinExistence type="predicted"/>